<evidence type="ECO:0000313" key="2">
    <source>
        <dbReference type="EMBL" id="KAE9406930.1"/>
    </source>
</evidence>
<name>A0A6A4IA85_9AGAR</name>
<evidence type="ECO:0000313" key="3">
    <source>
        <dbReference type="Proteomes" id="UP000799118"/>
    </source>
</evidence>
<dbReference type="OrthoDB" id="10262413at2759"/>
<accession>A0A6A4IA85</accession>
<proteinExistence type="predicted"/>
<dbReference type="InterPro" id="IPR001509">
    <property type="entry name" value="Epimerase_deHydtase"/>
</dbReference>
<dbReference type="Pfam" id="PF01370">
    <property type="entry name" value="Epimerase"/>
    <property type="match status" value="1"/>
</dbReference>
<dbReference type="GO" id="GO:0004029">
    <property type="term" value="F:aldehyde dehydrogenase (NAD+) activity"/>
    <property type="evidence" value="ECO:0007669"/>
    <property type="project" value="TreeGrafter"/>
</dbReference>
<dbReference type="Proteomes" id="UP000799118">
    <property type="component" value="Unassembled WGS sequence"/>
</dbReference>
<dbReference type="InterPro" id="IPR036291">
    <property type="entry name" value="NAD(P)-bd_dom_sf"/>
</dbReference>
<dbReference type="AlphaFoldDB" id="A0A6A4IA85"/>
<dbReference type="Gene3D" id="3.40.50.720">
    <property type="entry name" value="NAD(P)-binding Rossmann-like Domain"/>
    <property type="match status" value="1"/>
</dbReference>
<dbReference type="GO" id="GO:0005737">
    <property type="term" value="C:cytoplasm"/>
    <property type="evidence" value="ECO:0007669"/>
    <property type="project" value="TreeGrafter"/>
</dbReference>
<dbReference type="EMBL" id="ML769399">
    <property type="protein sequence ID" value="KAE9406930.1"/>
    <property type="molecule type" value="Genomic_DNA"/>
</dbReference>
<dbReference type="SUPFAM" id="SSF51735">
    <property type="entry name" value="NAD(P)-binding Rossmann-fold domains"/>
    <property type="match status" value="1"/>
</dbReference>
<sequence>MTLRILLTGATGYVGGTTLTTLLARGGDVKITCLVRGNNRAALLRKQLAVATVVVDLDDTEKVKKAAAEADVVINAANADHPTGAQALVDGLEDRLNATGKKCIIVHLSGTGSLADQSKGEPSSGKIYQDLDCADIRLVPVTKVHRSTDLVITSASERGVVKGYVVMPPLIYGLGTGPFSRTSVQIPALIRGTLKLGKAPYMGKGLGMWNGCYVQDLVDLLVILMDDGLSANPQAATGDEGYYFTATDTFQWKQLAAKIGERLHAKGAIATAEPYSVNEEDEIAAVFGPSQWSAMAYASHSLSKPIKAYKLGWKPKTAGIFDSIDAEYDAVIEEGKENAPKVHVDAIDGLWKAKL</sequence>
<reference evidence="2" key="1">
    <citation type="journal article" date="2019" name="Environ. Microbiol.">
        <title>Fungal ecological strategies reflected in gene transcription - a case study of two litter decomposers.</title>
        <authorList>
            <person name="Barbi F."/>
            <person name="Kohler A."/>
            <person name="Barry K."/>
            <person name="Baskaran P."/>
            <person name="Daum C."/>
            <person name="Fauchery L."/>
            <person name="Ihrmark K."/>
            <person name="Kuo A."/>
            <person name="LaButti K."/>
            <person name="Lipzen A."/>
            <person name="Morin E."/>
            <person name="Grigoriev I.V."/>
            <person name="Henrissat B."/>
            <person name="Lindahl B."/>
            <person name="Martin F."/>
        </authorList>
    </citation>
    <scope>NUCLEOTIDE SEQUENCE</scope>
    <source>
        <strain evidence="2">JB14</strain>
    </source>
</reference>
<evidence type="ECO:0000259" key="1">
    <source>
        <dbReference type="Pfam" id="PF01370"/>
    </source>
</evidence>
<dbReference type="PANTHER" id="PTHR48079:SF6">
    <property type="entry name" value="NAD(P)-BINDING DOMAIN-CONTAINING PROTEIN-RELATED"/>
    <property type="match status" value="1"/>
</dbReference>
<organism evidence="2 3">
    <name type="scientific">Gymnopus androsaceus JB14</name>
    <dbReference type="NCBI Taxonomy" id="1447944"/>
    <lineage>
        <taxon>Eukaryota</taxon>
        <taxon>Fungi</taxon>
        <taxon>Dikarya</taxon>
        <taxon>Basidiomycota</taxon>
        <taxon>Agaricomycotina</taxon>
        <taxon>Agaricomycetes</taxon>
        <taxon>Agaricomycetidae</taxon>
        <taxon>Agaricales</taxon>
        <taxon>Marasmiineae</taxon>
        <taxon>Omphalotaceae</taxon>
        <taxon>Gymnopus</taxon>
    </lineage>
</organism>
<protein>
    <submittedName>
        <fullName evidence="2">NAD(P)-binding protein</fullName>
    </submittedName>
</protein>
<keyword evidence="3" id="KW-1185">Reference proteome</keyword>
<dbReference type="InterPro" id="IPR051783">
    <property type="entry name" value="NAD(P)-dependent_oxidoreduct"/>
</dbReference>
<gene>
    <name evidence="2" type="ORF">BT96DRAFT_1048208</name>
</gene>
<feature type="domain" description="NAD-dependent epimerase/dehydratase" evidence="1">
    <location>
        <begin position="5"/>
        <end position="227"/>
    </location>
</feature>
<dbReference type="PANTHER" id="PTHR48079">
    <property type="entry name" value="PROTEIN YEEZ"/>
    <property type="match status" value="1"/>
</dbReference>